<name>A0A8S5TFG7_9VIRU</name>
<proteinExistence type="predicted"/>
<dbReference type="EMBL" id="BK032819">
    <property type="protein sequence ID" value="DAF62053.1"/>
    <property type="molecule type" value="Genomic_DNA"/>
</dbReference>
<organism evidence="2">
    <name type="scientific">Phage sp. ctL4h4</name>
    <dbReference type="NCBI Taxonomy" id="2828005"/>
    <lineage>
        <taxon>Viruses</taxon>
    </lineage>
</organism>
<accession>A0A8S5TFG7</accession>
<reference evidence="2" key="1">
    <citation type="journal article" date="2021" name="Proc. Natl. Acad. Sci. U.S.A.">
        <title>A Catalog of Tens of Thousands of Viruses from Human Metagenomes Reveals Hidden Associations with Chronic Diseases.</title>
        <authorList>
            <person name="Tisza M.J."/>
            <person name="Buck C.B."/>
        </authorList>
    </citation>
    <scope>NUCLEOTIDE SEQUENCE</scope>
    <source>
        <strain evidence="2">CtL4h4</strain>
    </source>
</reference>
<protein>
    <submittedName>
        <fullName evidence="2">Uncharacterized protein</fullName>
    </submittedName>
</protein>
<feature type="transmembrane region" description="Helical" evidence="1">
    <location>
        <begin position="35"/>
        <end position="59"/>
    </location>
</feature>
<sequence length="65" mass="7574">MHDGNPMYNHSYTLYNMRKSISIVMDFIMDYVIPIYSYTILLACTIALITCLISMCFNIQINNNI</sequence>
<keyword evidence="1" id="KW-0812">Transmembrane</keyword>
<keyword evidence="1" id="KW-0472">Membrane</keyword>
<evidence type="ECO:0000256" key="1">
    <source>
        <dbReference type="SAM" id="Phobius"/>
    </source>
</evidence>
<keyword evidence="1" id="KW-1133">Transmembrane helix</keyword>
<evidence type="ECO:0000313" key="2">
    <source>
        <dbReference type="EMBL" id="DAF62053.1"/>
    </source>
</evidence>